<keyword evidence="10" id="KW-1185">Reference proteome</keyword>
<feature type="region of interest" description="Disordered" evidence="5">
    <location>
        <begin position="251"/>
        <end position="352"/>
    </location>
</feature>
<evidence type="ECO:0000256" key="1">
    <source>
        <dbReference type="ARBA" id="ARBA00004370"/>
    </source>
</evidence>
<dbReference type="InterPro" id="IPR013783">
    <property type="entry name" value="Ig-like_fold"/>
</dbReference>
<evidence type="ECO:0000313" key="9">
    <source>
        <dbReference type="Ensembl" id="ENSSPAP00000013395.1"/>
    </source>
</evidence>
<evidence type="ECO:0000256" key="4">
    <source>
        <dbReference type="ARBA" id="ARBA00023180"/>
    </source>
</evidence>
<feature type="compositionally biased region" description="Pro residues" evidence="5">
    <location>
        <begin position="316"/>
        <end position="343"/>
    </location>
</feature>
<keyword evidence="6" id="KW-1133">Transmembrane helix</keyword>
<protein>
    <submittedName>
        <fullName evidence="9 11">T-cell surface antigen CD2-like</fullName>
    </submittedName>
</protein>
<evidence type="ECO:0000256" key="5">
    <source>
        <dbReference type="SAM" id="MobiDB-lite"/>
    </source>
</evidence>
<evidence type="ECO:0000256" key="2">
    <source>
        <dbReference type="ARBA" id="ARBA00022729"/>
    </source>
</evidence>
<feature type="domain" description="Ig-like" evidence="8">
    <location>
        <begin position="94"/>
        <end position="187"/>
    </location>
</feature>
<dbReference type="GO" id="GO:0016020">
    <property type="term" value="C:membrane"/>
    <property type="evidence" value="ECO:0007669"/>
    <property type="project" value="UniProtKB-SubCell"/>
</dbReference>
<dbReference type="Ensembl" id="ENSSPAT00000013619.1">
    <property type="protein sequence ID" value="ENSSPAP00000013395.1"/>
    <property type="gene ID" value="ENSSPAG00000010159.1"/>
</dbReference>
<evidence type="ECO:0000313" key="11">
    <source>
        <dbReference type="RefSeq" id="XP_008290610.1"/>
    </source>
</evidence>
<dbReference type="RefSeq" id="XP_008290610.1">
    <property type="nucleotide sequence ID" value="XM_008292388.1"/>
</dbReference>
<gene>
    <name evidence="11" type="primary">LOC103365062</name>
</gene>
<dbReference type="OrthoDB" id="8963224at2759"/>
<dbReference type="PANTHER" id="PTHR12080:SF134">
    <property type="entry name" value="CD48 ANTIGEN"/>
    <property type="match status" value="1"/>
</dbReference>
<feature type="signal peptide" evidence="7">
    <location>
        <begin position="1"/>
        <end position="20"/>
    </location>
</feature>
<name>A0A3B4ZYH6_9TELE</name>
<dbReference type="InterPro" id="IPR036179">
    <property type="entry name" value="Ig-like_dom_sf"/>
</dbReference>
<organism evidence="9">
    <name type="scientific">Stegastes partitus</name>
    <name type="common">bicolor damselfish</name>
    <dbReference type="NCBI Taxonomy" id="144197"/>
    <lineage>
        <taxon>Eukaryota</taxon>
        <taxon>Metazoa</taxon>
        <taxon>Chordata</taxon>
        <taxon>Craniata</taxon>
        <taxon>Vertebrata</taxon>
        <taxon>Euteleostomi</taxon>
        <taxon>Actinopterygii</taxon>
        <taxon>Neopterygii</taxon>
        <taxon>Teleostei</taxon>
        <taxon>Neoteleostei</taxon>
        <taxon>Acanthomorphata</taxon>
        <taxon>Ovalentaria</taxon>
        <taxon>Pomacentridae</taxon>
        <taxon>Stegastes</taxon>
    </lineage>
</organism>
<dbReference type="GeneTree" id="ENSGT00950000183302"/>
<sequence length="352" mass="39420">MEMASVSAVGLLLLCCSVLADSEDACDQYAAAGKDVTIPMKYKLSEKFKWKFNSEVIFYKAKDSIIGTTNYSVDPDGSLKLAAVTKDNEGIYKPEVFGADGKALLNVEGIRLCVVERVRKPSVIQKCSEKTVVFTCTAAKGDAHVKFEWLRDNKVEAKTPTLTLNTPKVENQAFICNVSNEVSSAVSDPITQNCYKSGLLPDSLFGINIWIIVGVGAGLVVLLIVLVIVCCIRARRTKRMRLRDEEELRLEFTNPDQQQQCHHHTDRHQRPHQHQHQHQHRHQHQQQPAGHTGPRQHRTKQNRSQPPQTRAGEPPNGVPQPSPRRPAQAPRPPSDEQPPPLPQPRKKTPRKV</sequence>
<dbReference type="Gene3D" id="2.60.40.10">
    <property type="entry name" value="Immunoglobulins"/>
    <property type="match status" value="2"/>
</dbReference>
<comment type="subcellular location">
    <subcellularLocation>
        <location evidence="1">Membrane</location>
    </subcellularLocation>
</comment>
<evidence type="ECO:0000256" key="3">
    <source>
        <dbReference type="ARBA" id="ARBA00023136"/>
    </source>
</evidence>
<dbReference type="Proteomes" id="UP000694891">
    <property type="component" value="Unplaced"/>
</dbReference>
<feature type="compositionally biased region" description="Basic residues" evidence="5">
    <location>
        <begin position="261"/>
        <end position="284"/>
    </location>
</feature>
<feature type="chain" id="PRO_5044591483" evidence="7">
    <location>
        <begin position="21"/>
        <end position="352"/>
    </location>
</feature>
<proteinExistence type="predicted"/>
<feature type="transmembrane region" description="Helical" evidence="6">
    <location>
        <begin position="209"/>
        <end position="232"/>
    </location>
</feature>
<dbReference type="AlphaFoldDB" id="A0A3B4ZYH6"/>
<dbReference type="CTD" id="914"/>
<evidence type="ECO:0000256" key="6">
    <source>
        <dbReference type="SAM" id="Phobius"/>
    </source>
</evidence>
<keyword evidence="3 6" id="KW-0472">Membrane</keyword>
<accession>A0A3B4ZYH6</accession>
<reference evidence="11" key="2">
    <citation type="submission" date="2025-04" db="UniProtKB">
        <authorList>
            <consortium name="RefSeq"/>
        </authorList>
    </citation>
    <scope>IDENTIFICATION</scope>
</reference>
<keyword evidence="4" id="KW-0325">Glycoprotein</keyword>
<dbReference type="SUPFAM" id="SSF48726">
    <property type="entry name" value="Immunoglobulin"/>
    <property type="match status" value="2"/>
</dbReference>
<dbReference type="STRING" id="144197.ENSSPAP00000013395"/>
<keyword evidence="6" id="KW-0812">Transmembrane</keyword>
<reference evidence="9" key="1">
    <citation type="submission" date="2023-09" db="UniProtKB">
        <authorList>
            <consortium name="Ensembl"/>
        </authorList>
    </citation>
    <scope>IDENTIFICATION</scope>
</reference>
<evidence type="ECO:0000256" key="7">
    <source>
        <dbReference type="SAM" id="SignalP"/>
    </source>
</evidence>
<dbReference type="PANTHER" id="PTHR12080">
    <property type="entry name" value="SIGNALING LYMPHOCYTIC ACTIVATION MOLECULE"/>
    <property type="match status" value="1"/>
</dbReference>
<dbReference type="PROSITE" id="PS50835">
    <property type="entry name" value="IG_LIKE"/>
    <property type="match status" value="1"/>
</dbReference>
<dbReference type="InterPro" id="IPR015631">
    <property type="entry name" value="CD2/SLAM_rcpt"/>
</dbReference>
<evidence type="ECO:0000313" key="10">
    <source>
        <dbReference type="Proteomes" id="UP000694891"/>
    </source>
</evidence>
<keyword evidence="2 7" id="KW-0732">Signal</keyword>
<dbReference type="InterPro" id="IPR007110">
    <property type="entry name" value="Ig-like_dom"/>
</dbReference>
<evidence type="ECO:0000259" key="8">
    <source>
        <dbReference type="PROSITE" id="PS50835"/>
    </source>
</evidence>